<evidence type="ECO:0000313" key="1">
    <source>
        <dbReference type="EMBL" id="AQT23807.1"/>
    </source>
</evidence>
<organism evidence="1">
    <name type="scientific">Salmonella enteritidis</name>
    <dbReference type="NCBI Taxonomy" id="149539"/>
    <lineage>
        <taxon>Bacteria</taxon>
        <taxon>Pseudomonadati</taxon>
        <taxon>Pseudomonadota</taxon>
        <taxon>Gammaproteobacteria</taxon>
        <taxon>Enterobacterales</taxon>
        <taxon>Enterobacteriaceae</taxon>
        <taxon>Salmonella</taxon>
    </lineage>
</organism>
<dbReference type="AlphaFoldDB" id="A0A1S6KR09"/>
<protein>
    <submittedName>
        <fullName evidence="1">Uncharacterized protein</fullName>
    </submittedName>
</protein>
<geneLocation type="plasmid" evidence="1">
    <name>unnamed</name>
</geneLocation>
<keyword evidence="1" id="KW-0614">Plasmid</keyword>
<sequence>MKISQLESGMQVWSVTRTKMGNTTITTVIVHPVVIIEIHDNHVIARWNGNAPRRFGETAIRGWKKEKPCLSVNLSEMLAWPPGLKKPLCRKKSNTPFSIHNFNVHLPLTLPVNNGILSDWPDPTHNLNCWLTVLQPNSLLYLAGVRP</sequence>
<name>A0A1S6KR09_SALEN</name>
<accession>A0A1S6KR09</accession>
<proteinExistence type="predicted"/>
<dbReference type="EMBL" id="KY401053">
    <property type="protein sequence ID" value="AQT23807.1"/>
    <property type="molecule type" value="Genomic_DNA"/>
</dbReference>
<reference evidence="1" key="1">
    <citation type="submission" date="2016-12" db="EMBL/GenBank/DDBJ databases">
        <title>Fusion of virulence plasmid pSEN and IncHI2 resistance plasmid in Salmonella enteritidis.</title>
        <authorList>
            <person name="Wong M.H."/>
            <person name="Chen S."/>
        </authorList>
    </citation>
    <scope>NUCLEOTIDE SEQUENCE</scope>
    <source>
        <strain evidence="1">SE380</strain>
        <plasmid evidence="1">unnamed</plasmid>
    </source>
</reference>